<evidence type="ECO:0000256" key="1">
    <source>
        <dbReference type="ARBA" id="ARBA00006484"/>
    </source>
</evidence>
<dbReference type="NCBIfam" id="NF005214">
    <property type="entry name" value="PRK06701.1"/>
    <property type="match status" value="1"/>
</dbReference>
<dbReference type="EMBL" id="BBLT01000005">
    <property type="protein sequence ID" value="GAL85579.1"/>
    <property type="molecule type" value="Genomic_DNA"/>
</dbReference>
<dbReference type="PROSITE" id="PS00061">
    <property type="entry name" value="ADH_SHORT"/>
    <property type="match status" value="1"/>
</dbReference>
<dbReference type="Gene3D" id="3.40.50.720">
    <property type="entry name" value="NAD(P)-binding Rossmann-like Domain"/>
    <property type="match status" value="1"/>
</dbReference>
<keyword evidence="2" id="KW-0560">Oxidoreductase</keyword>
<evidence type="ECO:0000256" key="3">
    <source>
        <dbReference type="SAM" id="MobiDB-lite"/>
    </source>
</evidence>
<protein>
    <submittedName>
        <fullName evidence="4">Short-chain dehydrogenase</fullName>
    </submittedName>
</protein>
<dbReference type="FunFam" id="3.40.50.720:FF:000084">
    <property type="entry name" value="Short-chain dehydrogenase reductase"/>
    <property type="match status" value="1"/>
</dbReference>
<dbReference type="RefSeq" id="WP_045464339.1">
    <property type="nucleotide sequence ID" value="NZ_BBLT01000005.1"/>
</dbReference>
<keyword evidence="5" id="KW-1185">Reference proteome</keyword>
<evidence type="ECO:0000256" key="2">
    <source>
        <dbReference type="ARBA" id="ARBA00023002"/>
    </source>
</evidence>
<dbReference type="PRINTS" id="PR00081">
    <property type="entry name" value="GDHRDH"/>
</dbReference>
<dbReference type="Proteomes" id="UP000030185">
    <property type="component" value="Unassembled WGS sequence"/>
</dbReference>
<evidence type="ECO:0000313" key="4">
    <source>
        <dbReference type="EMBL" id="GAL85579.1"/>
    </source>
</evidence>
<organism evidence="4 5">
    <name type="scientific">Sporocytophaga myxococcoides</name>
    <dbReference type="NCBI Taxonomy" id="153721"/>
    <lineage>
        <taxon>Bacteria</taxon>
        <taxon>Pseudomonadati</taxon>
        <taxon>Bacteroidota</taxon>
        <taxon>Cytophagia</taxon>
        <taxon>Cytophagales</taxon>
        <taxon>Cytophagaceae</taxon>
        <taxon>Sporocytophaga</taxon>
    </lineage>
</organism>
<accession>A0A098LGJ3</accession>
<comment type="similarity">
    <text evidence="1">Belongs to the short-chain dehydrogenases/reductases (SDR) family.</text>
</comment>
<sequence length="286" mass="30989">MEYKPSSLPAEHLNEQPGAEAEMQLKPEFIRSDYKGSEKLKGKIALITGGDSGIGRSVAIHFAKEGANISIVYLNEHKDAEQTKKMVEQEGGKCILISGDIGDQNFCNKAIEETRKQLGGLNILINNAGEQHVKGSIEEITAEQLERTFRTNIFSMFYLTQAALKQMKEGDCIINTSSVTAYRGKESLIDYSSTKGSIVTFTRSLASSLAKRGIRVNAVAPGPIWTPLIPATFPPEKVSSFGKQVPLGRPGQPSEVGPSYVFLASKDASYITGQVIHPNGGEPVES</sequence>
<dbReference type="CDD" id="cd05355">
    <property type="entry name" value="SDR_c1"/>
    <property type="match status" value="1"/>
</dbReference>
<dbReference type="PANTHER" id="PTHR48107:SF16">
    <property type="entry name" value="NADPH-DEPENDENT ALDEHYDE REDUCTASE 1, CHLOROPLASTIC"/>
    <property type="match status" value="1"/>
</dbReference>
<dbReference type="PANTHER" id="PTHR48107">
    <property type="entry name" value="NADPH-DEPENDENT ALDEHYDE REDUCTASE-LIKE PROTEIN, CHLOROPLASTIC-RELATED"/>
    <property type="match status" value="1"/>
</dbReference>
<dbReference type="PRINTS" id="PR00080">
    <property type="entry name" value="SDRFAMILY"/>
</dbReference>
<dbReference type="InterPro" id="IPR002347">
    <property type="entry name" value="SDR_fam"/>
</dbReference>
<dbReference type="OrthoDB" id="9788235at2"/>
<dbReference type="InterPro" id="IPR020904">
    <property type="entry name" value="Sc_DH/Rdtase_CS"/>
</dbReference>
<reference evidence="4 5" key="1">
    <citation type="submission" date="2014-09" db="EMBL/GenBank/DDBJ databases">
        <title>Sporocytophaga myxococcoides PG-01 genome sequencing.</title>
        <authorList>
            <person name="Liu L."/>
            <person name="Gao P.J."/>
            <person name="Chen G.J."/>
            <person name="Wang L.S."/>
        </authorList>
    </citation>
    <scope>NUCLEOTIDE SEQUENCE [LARGE SCALE GENOMIC DNA]</scope>
    <source>
        <strain evidence="4 5">PG-01</strain>
    </source>
</reference>
<dbReference type="InterPro" id="IPR036291">
    <property type="entry name" value="NAD(P)-bd_dom_sf"/>
</dbReference>
<gene>
    <name evidence="4" type="ORF">MYP_2808</name>
</gene>
<dbReference type="eggNOG" id="COG1028">
    <property type="taxonomic scope" value="Bacteria"/>
</dbReference>
<name>A0A098LGJ3_9BACT</name>
<dbReference type="Pfam" id="PF13561">
    <property type="entry name" value="adh_short_C2"/>
    <property type="match status" value="1"/>
</dbReference>
<dbReference type="GO" id="GO:0016614">
    <property type="term" value="F:oxidoreductase activity, acting on CH-OH group of donors"/>
    <property type="evidence" value="ECO:0007669"/>
    <property type="project" value="UniProtKB-ARBA"/>
</dbReference>
<dbReference type="STRING" id="153721.MYP_2808"/>
<dbReference type="SUPFAM" id="SSF51735">
    <property type="entry name" value="NAD(P)-binding Rossmann-fold domains"/>
    <property type="match status" value="1"/>
</dbReference>
<dbReference type="AlphaFoldDB" id="A0A098LGJ3"/>
<evidence type="ECO:0000313" key="5">
    <source>
        <dbReference type="Proteomes" id="UP000030185"/>
    </source>
</evidence>
<feature type="region of interest" description="Disordered" evidence="3">
    <location>
        <begin position="1"/>
        <end position="24"/>
    </location>
</feature>
<proteinExistence type="inferred from homology"/>
<comment type="caution">
    <text evidence="4">The sequence shown here is derived from an EMBL/GenBank/DDBJ whole genome shotgun (WGS) entry which is preliminary data.</text>
</comment>